<proteinExistence type="predicted"/>
<gene>
    <name evidence="1" type="ORF">SAMN05421741_103188</name>
</gene>
<keyword evidence="2" id="KW-1185">Reference proteome</keyword>
<dbReference type="OrthoDB" id="1378901at2"/>
<dbReference type="RefSeq" id="WP_091519432.1">
    <property type="nucleotide sequence ID" value="NZ_FOVI01000003.1"/>
</dbReference>
<reference evidence="2" key="1">
    <citation type="submission" date="2016-10" db="EMBL/GenBank/DDBJ databases">
        <authorList>
            <person name="Varghese N."/>
            <person name="Submissions S."/>
        </authorList>
    </citation>
    <scope>NUCLEOTIDE SEQUENCE [LARGE SCALE GENOMIC DNA]</scope>
    <source>
        <strain evidence="2">DS-12</strain>
    </source>
</reference>
<organism evidence="1 2">
    <name type="scientific">Paenimyroides ummariense</name>
    <dbReference type="NCBI Taxonomy" id="913024"/>
    <lineage>
        <taxon>Bacteria</taxon>
        <taxon>Pseudomonadati</taxon>
        <taxon>Bacteroidota</taxon>
        <taxon>Flavobacteriia</taxon>
        <taxon>Flavobacteriales</taxon>
        <taxon>Flavobacteriaceae</taxon>
        <taxon>Paenimyroides</taxon>
    </lineage>
</organism>
<sequence length="97" mass="11461">MKKLKKYTGDPTFITVFENGYHLINNGYYVLRADKGTAVDAATTKNENVLIKINSDYYLFEMTDEVKNNTTFFDNLKRYNQISLRNISKEEYDNRRN</sequence>
<evidence type="ECO:0000313" key="2">
    <source>
        <dbReference type="Proteomes" id="UP000199036"/>
    </source>
</evidence>
<evidence type="ECO:0000313" key="1">
    <source>
        <dbReference type="EMBL" id="SFN30313.1"/>
    </source>
</evidence>
<dbReference type="EMBL" id="FOVI01000003">
    <property type="protein sequence ID" value="SFN30313.1"/>
    <property type="molecule type" value="Genomic_DNA"/>
</dbReference>
<dbReference type="AlphaFoldDB" id="A0A1I4XY76"/>
<accession>A0A1I4XY76</accession>
<protein>
    <submittedName>
        <fullName evidence="1">Uncharacterized protein</fullName>
    </submittedName>
</protein>
<name>A0A1I4XY76_9FLAO</name>
<dbReference type="Proteomes" id="UP000199036">
    <property type="component" value="Unassembled WGS sequence"/>
</dbReference>